<dbReference type="Gene3D" id="3.30.1370.30">
    <property type="match status" value="1"/>
</dbReference>
<protein>
    <recommendedName>
        <fullName evidence="4 6">Small ribosomal subunit protein uS8</fullName>
    </recommendedName>
</protein>
<dbReference type="InterPro" id="IPR000630">
    <property type="entry name" value="Ribosomal_uS8"/>
</dbReference>
<dbReference type="PROSITE" id="PS00053">
    <property type="entry name" value="RIBOSOMAL_S8"/>
    <property type="match status" value="1"/>
</dbReference>
<dbReference type="Proteomes" id="UP000829542">
    <property type="component" value="Chromosome"/>
</dbReference>
<keyword evidence="3 6" id="KW-0687">Ribonucleoprotein</keyword>
<evidence type="ECO:0000313" key="9">
    <source>
        <dbReference type="Proteomes" id="UP000829542"/>
    </source>
</evidence>
<dbReference type="GO" id="GO:0005840">
    <property type="term" value="C:ribosome"/>
    <property type="evidence" value="ECO:0007669"/>
    <property type="project" value="UniProtKB-KW"/>
</dbReference>
<dbReference type="EMBL" id="CP093379">
    <property type="protein sequence ID" value="UNM95291.1"/>
    <property type="molecule type" value="Genomic_DNA"/>
</dbReference>
<comment type="subunit">
    <text evidence="5 6">Part of the 30S ribosomal subunit. Contacts proteins S5 and S12.</text>
</comment>
<dbReference type="HAMAP" id="MF_01302_B">
    <property type="entry name" value="Ribosomal_uS8_B"/>
    <property type="match status" value="1"/>
</dbReference>
<dbReference type="InterPro" id="IPR047863">
    <property type="entry name" value="Ribosomal_uS8_CS"/>
</dbReference>
<keyword evidence="6" id="KW-0699">rRNA-binding</keyword>
<comment type="function">
    <text evidence="6">One of the primary rRNA binding proteins, it binds directly to 16S rRNA central domain where it helps coordinate assembly of the platform of the 30S subunit.</text>
</comment>
<organism evidence="8 9">
    <name type="scientific">Ignatzschineria rhizosphaerae</name>
    <dbReference type="NCBI Taxonomy" id="2923279"/>
    <lineage>
        <taxon>Bacteria</taxon>
        <taxon>Pseudomonadati</taxon>
        <taxon>Pseudomonadota</taxon>
        <taxon>Gammaproteobacteria</taxon>
        <taxon>Cardiobacteriales</taxon>
        <taxon>Ignatzschineriaceae</taxon>
        <taxon>Ignatzschineria</taxon>
    </lineage>
</organism>
<sequence length="132" mass="14363">MSMHDPISDMLTRIRNAQTSEKVSVEIPFSNLKKSIADVLLEEGYIAGIETAGDKASNKKLVLTLKYYQGKAVIERIERVSKPSLRVYRDKNSLPQVLGGLGVAIVSTSQGMMTDHKARSLSLGGEVICVVA</sequence>
<name>A0ABY3WXG1_9GAMM</name>
<dbReference type="RefSeq" id="WP_242147394.1">
    <property type="nucleotide sequence ID" value="NZ_CP093379.1"/>
</dbReference>
<accession>A0ABY3WXG1</accession>
<dbReference type="SUPFAM" id="SSF56047">
    <property type="entry name" value="Ribosomal protein S8"/>
    <property type="match status" value="1"/>
</dbReference>
<dbReference type="InterPro" id="IPR035987">
    <property type="entry name" value="Ribosomal_uS8_sf"/>
</dbReference>
<evidence type="ECO:0000256" key="3">
    <source>
        <dbReference type="ARBA" id="ARBA00023274"/>
    </source>
</evidence>
<gene>
    <name evidence="6 8" type="primary">rpsH</name>
    <name evidence="8" type="ORF">MMG00_08615</name>
</gene>
<evidence type="ECO:0000256" key="5">
    <source>
        <dbReference type="ARBA" id="ARBA00046740"/>
    </source>
</evidence>
<keyword evidence="6" id="KW-0694">RNA-binding</keyword>
<dbReference type="Gene3D" id="3.30.1490.10">
    <property type="match status" value="1"/>
</dbReference>
<reference evidence="8 9" key="1">
    <citation type="submission" date="2022-03" db="EMBL/GenBank/DDBJ databases">
        <title>Ignatzschineria rhizosphaerae HR5S32.</title>
        <authorList>
            <person name="Sun J.Q."/>
            <person name="Feng J.Y."/>
        </authorList>
    </citation>
    <scope>NUCLEOTIDE SEQUENCE [LARGE SCALE GENOMIC DNA]</scope>
    <source>
        <strain evidence="8 9">HR5S32</strain>
    </source>
</reference>
<evidence type="ECO:0000256" key="2">
    <source>
        <dbReference type="ARBA" id="ARBA00022980"/>
    </source>
</evidence>
<evidence type="ECO:0000256" key="6">
    <source>
        <dbReference type="HAMAP-Rule" id="MF_01302"/>
    </source>
</evidence>
<evidence type="ECO:0000256" key="7">
    <source>
        <dbReference type="RuleBase" id="RU003660"/>
    </source>
</evidence>
<proteinExistence type="inferred from homology"/>
<keyword evidence="2 6" id="KW-0689">Ribosomal protein</keyword>
<dbReference type="PANTHER" id="PTHR11758">
    <property type="entry name" value="40S RIBOSOMAL PROTEIN S15A"/>
    <property type="match status" value="1"/>
</dbReference>
<evidence type="ECO:0000256" key="1">
    <source>
        <dbReference type="ARBA" id="ARBA00006471"/>
    </source>
</evidence>
<dbReference type="Pfam" id="PF00410">
    <property type="entry name" value="Ribosomal_S8"/>
    <property type="match status" value="1"/>
</dbReference>
<comment type="similarity">
    <text evidence="1 6 7">Belongs to the universal ribosomal protein uS8 family.</text>
</comment>
<keyword evidence="9" id="KW-1185">Reference proteome</keyword>
<evidence type="ECO:0000313" key="8">
    <source>
        <dbReference type="EMBL" id="UNM95291.1"/>
    </source>
</evidence>
<dbReference type="NCBIfam" id="NF001109">
    <property type="entry name" value="PRK00136.1"/>
    <property type="match status" value="1"/>
</dbReference>
<evidence type="ECO:0000256" key="4">
    <source>
        <dbReference type="ARBA" id="ARBA00035258"/>
    </source>
</evidence>